<accession>A0A7I7L2V8</accession>
<gene>
    <name evidence="1" type="ORF">MCOO_47350</name>
</gene>
<evidence type="ECO:0000313" key="1">
    <source>
        <dbReference type="EMBL" id="BBX48720.1"/>
    </source>
</evidence>
<dbReference type="RefSeq" id="WP_163780707.1">
    <property type="nucleotide sequence ID" value="NZ_AP022569.1"/>
</dbReference>
<dbReference type="KEGG" id="mcoo:MCOO_47350"/>
<sequence length="64" mass="6820">MRLAENQAGEAFGRTLGAAADAAGAIGFVQLRVGVIQSWLSQDNDVQATPDAIQTECSEGRWNR</sequence>
<keyword evidence="2" id="KW-1185">Reference proteome</keyword>
<dbReference type="Proteomes" id="UP000465866">
    <property type="component" value="Chromosome"/>
</dbReference>
<organism evidence="1 2">
    <name type="scientific">Mycobacterium cookii</name>
    <dbReference type="NCBI Taxonomy" id="1775"/>
    <lineage>
        <taxon>Bacteria</taxon>
        <taxon>Bacillati</taxon>
        <taxon>Actinomycetota</taxon>
        <taxon>Actinomycetes</taxon>
        <taxon>Mycobacteriales</taxon>
        <taxon>Mycobacteriaceae</taxon>
        <taxon>Mycobacterium</taxon>
    </lineage>
</organism>
<dbReference type="AlphaFoldDB" id="A0A7I7L2V8"/>
<reference evidence="1 2" key="1">
    <citation type="journal article" date="2019" name="Emerg. Microbes Infect.">
        <title>Comprehensive subspecies identification of 175 nontuberculous mycobacteria species based on 7547 genomic profiles.</title>
        <authorList>
            <person name="Matsumoto Y."/>
            <person name="Kinjo T."/>
            <person name="Motooka D."/>
            <person name="Nabeya D."/>
            <person name="Jung N."/>
            <person name="Uechi K."/>
            <person name="Horii T."/>
            <person name="Iida T."/>
            <person name="Fujita J."/>
            <person name="Nakamura S."/>
        </authorList>
    </citation>
    <scope>NUCLEOTIDE SEQUENCE [LARGE SCALE GENOMIC DNA]</scope>
    <source>
        <strain evidence="1 2">JCM 12404</strain>
    </source>
</reference>
<proteinExistence type="predicted"/>
<name>A0A7I7L2V8_9MYCO</name>
<dbReference type="EMBL" id="AP022569">
    <property type="protein sequence ID" value="BBX48720.1"/>
    <property type="molecule type" value="Genomic_DNA"/>
</dbReference>
<protein>
    <submittedName>
        <fullName evidence="1">Uncharacterized protein</fullName>
    </submittedName>
</protein>
<evidence type="ECO:0000313" key="2">
    <source>
        <dbReference type="Proteomes" id="UP000465866"/>
    </source>
</evidence>